<feature type="region of interest" description="Disordered" evidence="9">
    <location>
        <begin position="1"/>
        <end position="34"/>
    </location>
</feature>
<reference evidence="11 12" key="1">
    <citation type="submission" date="2016-10" db="EMBL/GenBank/DDBJ databases">
        <authorList>
            <person name="de Groot N.N."/>
        </authorList>
    </citation>
    <scope>NUCLEOTIDE SEQUENCE [LARGE SCALE GENOMIC DNA]</scope>
    <source>
        <strain evidence="11 12">CGMCC 1.10228</strain>
    </source>
</reference>
<feature type="domain" description="Anti-sigma-28 factor FlgM C-terminal" evidence="10">
    <location>
        <begin position="37"/>
        <end position="86"/>
    </location>
</feature>
<evidence type="ECO:0000256" key="8">
    <source>
        <dbReference type="ARBA" id="ARBA00030117"/>
    </source>
</evidence>
<evidence type="ECO:0000256" key="9">
    <source>
        <dbReference type="SAM" id="MobiDB-lite"/>
    </source>
</evidence>
<keyword evidence="3" id="KW-0678">Repressor</keyword>
<dbReference type="InterPro" id="IPR035890">
    <property type="entry name" value="Anti-sigma-28_factor_FlgM_sf"/>
</dbReference>
<accession>A0A1G7Y3T3</accession>
<dbReference type="RefSeq" id="WP_093270504.1">
    <property type="nucleotide sequence ID" value="NZ_FNDD01000004.1"/>
</dbReference>
<dbReference type="OrthoDB" id="6401214at2"/>
<evidence type="ECO:0000256" key="3">
    <source>
        <dbReference type="ARBA" id="ARBA00022491"/>
    </source>
</evidence>
<evidence type="ECO:0000256" key="1">
    <source>
        <dbReference type="ARBA" id="ARBA00005322"/>
    </source>
</evidence>
<dbReference type="InterPro" id="IPR031316">
    <property type="entry name" value="FlgM_C"/>
</dbReference>
<gene>
    <name evidence="11" type="ORF">SAMN04488136_104190</name>
</gene>
<evidence type="ECO:0000313" key="12">
    <source>
        <dbReference type="Proteomes" id="UP000198854"/>
    </source>
</evidence>
<dbReference type="GO" id="GO:0045892">
    <property type="term" value="P:negative regulation of DNA-templated transcription"/>
    <property type="evidence" value="ECO:0007669"/>
    <property type="project" value="InterPro"/>
</dbReference>
<name>A0A1G7Y3T3_9VIBR</name>
<evidence type="ECO:0000256" key="5">
    <source>
        <dbReference type="ARBA" id="ARBA00023015"/>
    </source>
</evidence>
<dbReference type="AlphaFoldDB" id="A0A1G7Y3T3"/>
<dbReference type="STRING" id="861298.SAMN04488136_104190"/>
<feature type="compositionally biased region" description="Low complexity" evidence="9">
    <location>
        <begin position="13"/>
        <end position="22"/>
    </location>
</feature>
<evidence type="ECO:0000256" key="4">
    <source>
        <dbReference type="ARBA" id="ARBA00022795"/>
    </source>
</evidence>
<dbReference type="GO" id="GO:0044781">
    <property type="term" value="P:bacterial-type flagellum organization"/>
    <property type="evidence" value="ECO:0007669"/>
    <property type="project" value="UniProtKB-KW"/>
</dbReference>
<evidence type="ECO:0000259" key="10">
    <source>
        <dbReference type="Pfam" id="PF04316"/>
    </source>
</evidence>
<organism evidence="11 12">
    <name type="scientific">Vibrio xiamenensis</name>
    <dbReference type="NCBI Taxonomy" id="861298"/>
    <lineage>
        <taxon>Bacteria</taxon>
        <taxon>Pseudomonadati</taxon>
        <taxon>Pseudomonadota</taxon>
        <taxon>Gammaproteobacteria</taxon>
        <taxon>Vibrionales</taxon>
        <taxon>Vibrionaceae</taxon>
        <taxon>Vibrio</taxon>
    </lineage>
</organism>
<dbReference type="EMBL" id="FNDD01000004">
    <property type="protein sequence ID" value="SDG91013.1"/>
    <property type="molecule type" value="Genomic_DNA"/>
</dbReference>
<evidence type="ECO:0000313" key="11">
    <source>
        <dbReference type="EMBL" id="SDG91013.1"/>
    </source>
</evidence>
<dbReference type="NCBIfam" id="TIGR03824">
    <property type="entry name" value="FlgM_jcvi"/>
    <property type="match status" value="1"/>
</dbReference>
<dbReference type="Pfam" id="PF04316">
    <property type="entry name" value="FlgM"/>
    <property type="match status" value="1"/>
</dbReference>
<comment type="similarity">
    <text evidence="1">Belongs to the FlgM family.</text>
</comment>
<evidence type="ECO:0000256" key="2">
    <source>
        <dbReference type="ARBA" id="ARBA00017823"/>
    </source>
</evidence>
<comment type="function">
    <text evidence="7">Responsible for the coupling of flagellin expression to flagellar assembly by preventing expression of the flagellin genes when a component of the middle class of proteins is defective. It negatively regulates flagellar genes by inhibiting the activity of FliA by directly binding to FliA.</text>
</comment>
<dbReference type="InterPro" id="IPR007412">
    <property type="entry name" value="FlgM"/>
</dbReference>
<protein>
    <recommendedName>
        <fullName evidence="2">Negative regulator of flagellin synthesis</fullName>
    </recommendedName>
    <alternativeName>
        <fullName evidence="8">Anti-sigma-28 factor</fullName>
    </alternativeName>
</protein>
<dbReference type="SUPFAM" id="SSF101498">
    <property type="entry name" value="Anti-sigma factor FlgM"/>
    <property type="match status" value="1"/>
</dbReference>
<dbReference type="Proteomes" id="UP000198854">
    <property type="component" value="Unassembled WGS sequence"/>
</dbReference>
<keyword evidence="4" id="KW-1005">Bacterial flagellum biogenesis</keyword>
<keyword evidence="5" id="KW-0805">Transcription regulation</keyword>
<keyword evidence="6" id="KW-0804">Transcription</keyword>
<sequence length="94" mass="10060">MKIDKVSGGHVPQTSFSQSSSTVRSAPELKAVPKATMTANTAAIERAQAEMAKLPDVDMAKVEKVKDALVKGEIKLDTKALSHAIMQFHTGHES</sequence>
<proteinExistence type="inferred from homology"/>
<keyword evidence="12" id="KW-1185">Reference proteome</keyword>
<evidence type="ECO:0000256" key="7">
    <source>
        <dbReference type="ARBA" id="ARBA00024739"/>
    </source>
</evidence>
<evidence type="ECO:0000256" key="6">
    <source>
        <dbReference type="ARBA" id="ARBA00023163"/>
    </source>
</evidence>